<dbReference type="GO" id="GO:0015074">
    <property type="term" value="P:DNA integration"/>
    <property type="evidence" value="ECO:0007669"/>
    <property type="project" value="InterPro"/>
</dbReference>
<dbReference type="Proteomes" id="UP000199398">
    <property type="component" value="Unassembled WGS sequence"/>
</dbReference>
<evidence type="ECO:0000313" key="3">
    <source>
        <dbReference type="EMBL" id="SFN07969.1"/>
    </source>
</evidence>
<evidence type="ECO:0000313" key="4">
    <source>
        <dbReference type="Proteomes" id="UP000199398"/>
    </source>
</evidence>
<dbReference type="SUPFAM" id="SSF56349">
    <property type="entry name" value="DNA breaking-rejoining enzymes"/>
    <property type="match status" value="1"/>
</dbReference>
<gene>
    <name evidence="3" type="ORF">SAMN05421805_102514</name>
</gene>
<evidence type="ECO:0008006" key="5">
    <source>
        <dbReference type="Google" id="ProtNLM"/>
    </source>
</evidence>
<dbReference type="InterPro" id="IPR011010">
    <property type="entry name" value="DNA_brk_join_enz"/>
</dbReference>
<dbReference type="InterPro" id="IPR013762">
    <property type="entry name" value="Integrase-like_cat_sf"/>
</dbReference>
<keyword evidence="1" id="KW-0233">DNA recombination</keyword>
<sequence length="177" mass="18968">MITSMMLDDATDEHLIPANPLHHRRHRGRRTLARRSEPVVATPRQVIDIAEQARLLGGDTAATLIITAAYTGARWGELTGLQRTNTHLNDGHITIDPDIGALHEINGALSLGPPKTAESARTITLPDFLINLLHQHLTPTTTHSSSPHPTAIRSDAATSTAASCAHPATAPPNQTPH</sequence>
<dbReference type="GO" id="GO:0003677">
    <property type="term" value="F:DNA binding"/>
    <property type="evidence" value="ECO:0007669"/>
    <property type="project" value="InterPro"/>
</dbReference>
<proteinExistence type="predicted"/>
<dbReference type="AlphaFoldDB" id="A0A1I4W4J8"/>
<dbReference type="Gene3D" id="1.10.443.10">
    <property type="entry name" value="Intergrase catalytic core"/>
    <property type="match status" value="1"/>
</dbReference>
<feature type="region of interest" description="Disordered" evidence="2">
    <location>
        <begin position="139"/>
        <end position="177"/>
    </location>
</feature>
<evidence type="ECO:0000256" key="2">
    <source>
        <dbReference type="SAM" id="MobiDB-lite"/>
    </source>
</evidence>
<feature type="compositionally biased region" description="Low complexity" evidence="2">
    <location>
        <begin position="139"/>
        <end position="168"/>
    </location>
</feature>
<accession>A0A1I4W4J8</accession>
<dbReference type="EMBL" id="FOUP01000002">
    <property type="protein sequence ID" value="SFN07969.1"/>
    <property type="molecule type" value="Genomic_DNA"/>
</dbReference>
<organism evidence="3 4">
    <name type="scientific">Saccharopolyspora antimicrobica</name>
    <dbReference type="NCBI Taxonomy" id="455193"/>
    <lineage>
        <taxon>Bacteria</taxon>
        <taxon>Bacillati</taxon>
        <taxon>Actinomycetota</taxon>
        <taxon>Actinomycetes</taxon>
        <taxon>Pseudonocardiales</taxon>
        <taxon>Pseudonocardiaceae</taxon>
        <taxon>Saccharopolyspora</taxon>
    </lineage>
</organism>
<dbReference type="STRING" id="455193.SAMN05421805_102514"/>
<evidence type="ECO:0000256" key="1">
    <source>
        <dbReference type="ARBA" id="ARBA00023172"/>
    </source>
</evidence>
<protein>
    <recommendedName>
        <fullName evidence="5">Phage integrase family protein</fullName>
    </recommendedName>
</protein>
<name>A0A1I4W4J8_9PSEU</name>
<dbReference type="GO" id="GO:0006310">
    <property type="term" value="P:DNA recombination"/>
    <property type="evidence" value="ECO:0007669"/>
    <property type="project" value="UniProtKB-KW"/>
</dbReference>
<reference evidence="3 4" key="1">
    <citation type="submission" date="2016-10" db="EMBL/GenBank/DDBJ databases">
        <authorList>
            <person name="de Groot N.N."/>
        </authorList>
    </citation>
    <scope>NUCLEOTIDE SEQUENCE [LARGE SCALE GENOMIC DNA]</scope>
    <source>
        <strain evidence="3 4">CPCC 201259</strain>
    </source>
</reference>